<feature type="compositionally biased region" description="Polar residues" evidence="6">
    <location>
        <begin position="927"/>
        <end position="943"/>
    </location>
</feature>
<reference evidence="10 11" key="1">
    <citation type="submission" date="2023-10" db="EMBL/GenBank/DDBJ databases">
        <title>Genomes of two closely related lineages of the louse Polyplax serrata with different host specificities.</title>
        <authorList>
            <person name="Martinu J."/>
            <person name="Tarabai H."/>
            <person name="Stefka J."/>
            <person name="Hypsa V."/>
        </authorList>
    </citation>
    <scope>NUCLEOTIDE SEQUENCE [LARGE SCALE GENOMIC DNA]</scope>
    <source>
        <strain evidence="10">HR10_N</strain>
    </source>
</reference>
<feature type="compositionally biased region" description="Basic and acidic residues" evidence="6">
    <location>
        <begin position="788"/>
        <end position="803"/>
    </location>
</feature>
<dbReference type="InterPro" id="IPR008936">
    <property type="entry name" value="Rho_GTPase_activation_prot"/>
</dbReference>
<dbReference type="Gene3D" id="1.10.246.120">
    <property type="match status" value="1"/>
</dbReference>
<evidence type="ECO:0000256" key="5">
    <source>
        <dbReference type="ARBA" id="ARBA00023136"/>
    </source>
</evidence>
<comment type="similarity">
    <text evidence="2">Belongs to the GAPVD1 family.</text>
</comment>
<dbReference type="GO" id="GO:0016020">
    <property type="term" value="C:membrane"/>
    <property type="evidence" value="ECO:0007669"/>
    <property type="project" value="UniProtKB-SubCell"/>
</dbReference>
<dbReference type="Proteomes" id="UP001372834">
    <property type="component" value="Unassembled WGS sequence"/>
</dbReference>
<organism evidence="10 11">
    <name type="scientific">Polyplax serrata</name>
    <name type="common">Common mouse louse</name>
    <dbReference type="NCBI Taxonomy" id="468196"/>
    <lineage>
        <taxon>Eukaryota</taxon>
        <taxon>Metazoa</taxon>
        <taxon>Ecdysozoa</taxon>
        <taxon>Arthropoda</taxon>
        <taxon>Hexapoda</taxon>
        <taxon>Insecta</taxon>
        <taxon>Pterygota</taxon>
        <taxon>Neoptera</taxon>
        <taxon>Paraneoptera</taxon>
        <taxon>Psocodea</taxon>
        <taxon>Troctomorpha</taxon>
        <taxon>Phthiraptera</taxon>
        <taxon>Anoplura</taxon>
        <taxon>Polyplacidae</taxon>
        <taxon>Polyplax</taxon>
    </lineage>
</organism>
<protein>
    <recommendedName>
        <fullName evidence="12">GTPase-activating protein and VPS9 domain-containing protein 1</fullName>
    </recommendedName>
</protein>
<keyword evidence="4" id="KW-0344">Guanine-nucleotide releasing factor</keyword>
<feature type="compositionally biased region" description="Low complexity" evidence="6">
    <location>
        <begin position="910"/>
        <end position="926"/>
    </location>
</feature>
<dbReference type="GO" id="GO:0006897">
    <property type="term" value="P:endocytosis"/>
    <property type="evidence" value="ECO:0007669"/>
    <property type="project" value="UniProtKB-KW"/>
</dbReference>
<keyword evidence="3" id="KW-0254">Endocytosis</keyword>
<dbReference type="InterPro" id="IPR003123">
    <property type="entry name" value="VPS9"/>
</dbReference>
<keyword evidence="7" id="KW-0812">Transmembrane</keyword>
<feature type="compositionally biased region" description="Low complexity" evidence="6">
    <location>
        <begin position="1041"/>
        <end position="1060"/>
    </location>
</feature>
<evidence type="ECO:0000313" key="10">
    <source>
        <dbReference type="EMBL" id="KAK6637083.1"/>
    </source>
</evidence>
<feature type="region of interest" description="Disordered" evidence="6">
    <location>
        <begin position="493"/>
        <end position="514"/>
    </location>
</feature>
<dbReference type="SUPFAM" id="SSF109993">
    <property type="entry name" value="VPS9 domain"/>
    <property type="match status" value="1"/>
</dbReference>
<feature type="compositionally biased region" description="Basic and acidic residues" evidence="6">
    <location>
        <begin position="572"/>
        <end position="592"/>
    </location>
</feature>
<dbReference type="PANTHER" id="PTHR23101">
    <property type="entry name" value="RAB GDP/GTP EXCHANGE FACTOR"/>
    <property type="match status" value="1"/>
</dbReference>
<dbReference type="Pfam" id="PF00616">
    <property type="entry name" value="RasGAP"/>
    <property type="match status" value="1"/>
</dbReference>
<keyword evidence="5 7" id="KW-0472">Membrane</keyword>
<feature type="compositionally biased region" description="Pro residues" evidence="6">
    <location>
        <begin position="736"/>
        <end position="747"/>
    </location>
</feature>
<feature type="compositionally biased region" description="Polar residues" evidence="6">
    <location>
        <begin position="496"/>
        <end position="508"/>
    </location>
</feature>
<evidence type="ECO:0000256" key="2">
    <source>
        <dbReference type="ARBA" id="ARBA00008489"/>
    </source>
</evidence>
<feature type="transmembrane region" description="Helical" evidence="7">
    <location>
        <begin position="1499"/>
        <end position="1520"/>
    </location>
</feature>
<evidence type="ECO:0000256" key="6">
    <source>
        <dbReference type="SAM" id="MobiDB-lite"/>
    </source>
</evidence>
<dbReference type="InterPro" id="IPR001936">
    <property type="entry name" value="RasGAP_dom"/>
</dbReference>
<feature type="compositionally biased region" description="Polar residues" evidence="6">
    <location>
        <begin position="753"/>
        <end position="770"/>
    </location>
</feature>
<name>A0AAN8P0U1_POLSC</name>
<gene>
    <name evidence="10" type="ORF">RUM43_010757</name>
</gene>
<dbReference type="SMART" id="SM00167">
    <property type="entry name" value="VPS9"/>
    <property type="match status" value="1"/>
</dbReference>
<comment type="caution">
    <text evidence="10">The sequence shown here is derived from an EMBL/GenBank/DDBJ whole genome shotgun (WGS) entry which is preliminary data.</text>
</comment>
<dbReference type="GO" id="GO:0005829">
    <property type="term" value="C:cytosol"/>
    <property type="evidence" value="ECO:0007669"/>
    <property type="project" value="TreeGrafter"/>
</dbReference>
<dbReference type="InterPro" id="IPR045046">
    <property type="entry name" value="Vps9-like"/>
</dbReference>
<feature type="compositionally biased region" description="Polar residues" evidence="6">
    <location>
        <begin position="1061"/>
        <end position="1076"/>
    </location>
</feature>
<dbReference type="InterPro" id="IPR037191">
    <property type="entry name" value="VPS9_dom_sf"/>
</dbReference>
<evidence type="ECO:0000313" key="11">
    <source>
        <dbReference type="Proteomes" id="UP001372834"/>
    </source>
</evidence>
<dbReference type="CDD" id="cd05129">
    <property type="entry name" value="RasGAP_RAP6"/>
    <property type="match status" value="1"/>
</dbReference>
<dbReference type="GO" id="GO:0031267">
    <property type="term" value="F:small GTPase binding"/>
    <property type="evidence" value="ECO:0007669"/>
    <property type="project" value="TreeGrafter"/>
</dbReference>
<feature type="domain" description="Ras-GAP" evidence="8">
    <location>
        <begin position="150"/>
        <end position="354"/>
    </location>
</feature>
<evidence type="ECO:0000256" key="4">
    <source>
        <dbReference type="ARBA" id="ARBA00022658"/>
    </source>
</evidence>
<feature type="domain" description="VPS9" evidence="9">
    <location>
        <begin position="1415"/>
        <end position="1571"/>
    </location>
</feature>
<accession>A0AAN8P0U1</accession>
<sequence length="1571" mass="176067">MLSNRELSDLASHLWRERLFITSEQQNLQILNEKMKEISTNLSQLAWISSYQRINLNHLILAKVDCLPALTCQRNYTINNMVFVDACKALGYQEAQAYGEFLTFLLNNVELVAKCLNAGEKLFPNLVPEIVYSLSCSLFGSCLLSKDKIIVLKLLQQLAAIQLVPSDNPRRMLRHGSCSFARFYSLFHENLNSAKLFLTATLHYPIMKLLMEDETFLDIDPDKAVIRFPVEERLKKFGTEGTPEYNEKLQKHRECIIKKLLNLTNNFIYSLRENLHCFPKSVSWLVRQMAGLFRKSGYLGEKEIYEICIDLVFTHFICPAVVNPEPYGITDVPIGYIARFNLMQVAQILQMLAVRKYQEVDAKVADLYNKFHTDCVSSFLDRILEDYSECLDEPPPSEQNTEIDGISRSAALFTHSQLNNLVKFFHSLLRSDSDSLDKRHLEALLSRLPNTCTNGYKTPMSKMQPEKSSGYNNINESSILKKSSVLLSKVNRQKNHSSNNYSNLASTNDDVDEGKIEDECPQQILVLPLSGQDGEPIGLLSEQKVLEMEGKRQVDVISLGVKVDQNLGEPGVEQRGEGQEKRTRFSLSHDEGSIGNTSDNLEAVSEAASNHSGASSLESENEDQNDNLSDMVSANVSGRGTPNISGRDTPSSQITEGEEGRGGEEEIRGSANEHRQVVPSVSKQSRSDIDDKFGKFEIKKQEVLGDETKSLVSDTWSTDVLASDSETVEQSERNFPRPPEADGPPHPFIQHSFDISETASEAWSTDVLTSDSERLTEVDTDDTASVARSDDTAHSEFGVRGEADGGETPPPQSSVFRPIKESSGGRISLAVPPSPTRADMWNVTGRGGVKSDYRRRTVEFVDSGLGRNFSKPIPNNLESSRMIHVIDKMDSPKIGGHSNNGLNKIGRSISLSRSRSPQPSQSRHPSNGTENTVSESNSVPTDNIQKLSLDNCNLSVVEPDMSIQVLSDRNGEVNEGAVLFDDSDITPPSPLLSNTFPPSSLLPSNSVYLNNLKTEGAYALPYKFNEMKLKQEGDESERVFLSSTSLASTSSSGSNSGIASQPQSQTMRSVEKVSSATGAIPKSISFDKTAERGDKEYLDEEQKQRKGFFRNLKMSFKNRKIKHFKGDDLGRFDENMPSGSGGESYGVKRDIVEENGALNGDAIEDILAKYRNKPPAETEDLVPRDLMEKKLLEADEEEGFSDESLFINAKRKLRLVLCNSDLRIYNSGSVSEDQVVSFLKLQLAEAVNLQNRSLVSQLQETLRCVRLFDYEGCRRLFKSLKEDYQNRAPYIAYLVRSRQTLLSSIAHFERMIERIETDSRVCQKFLVALCVRIFLERREDLCSSFSKEFQQLSLPDEKTDLLDKFLMELSQQLERDHNWKGASEAQLEQAKSIIETAVISRVYPYALYPNGDVDRCRDHVLHEHMKKLASVITPNHKDLQIPKIFHVECPWPSAQAEISALAAYKTPKDKVSCICRCATTIMNLLSMAVDGNIPAADDFVPVLVFVLILVLLVLSEYCFYLTEIVVLHANPPALLSTVQYVNSFYGSRLAGEEQYWWTQFASAIEFIKTMD</sequence>
<feature type="region of interest" description="Disordered" evidence="6">
    <location>
        <begin position="721"/>
        <end position="833"/>
    </location>
</feature>
<dbReference type="SUPFAM" id="SSF48350">
    <property type="entry name" value="GTPase activation domain, GAP"/>
    <property type="match status" value="1"/>
</dbReference>
<dbReference type="Pfam" id="PF18151">
    <property type="entry name" value="DUF5601"/>
    <property type="match status" value="1"/>
</dbReference>
<evidence type="ECO:0008006" key="12">
    <source>
        <dbReference type="Google" id="ProtNLM"/>
    </source>
</evidence>
<dbReference type="PROSITE" id="PS50018">
    <property type="entry name" value="RAS_GTPASE_ACTIV_2"/>
    <property type="match status" value="1"/>
</dbReference>
<evidence type="ECO:0000259" key="9">
    <source>
        <dbReference type="PROSITE" id="PS51205"/>
    </source>
</evidence>
<evidence type="ECO:0000256" key="7">
    <source>
        <dbReference type="SAM" id="Phobius"/>
    </source>
</evidence>
<dbReference type="EMBL" id="JAWJWE010000004">
    <property type="protein sequence ID" value="KAK6637083.1"/>
    <property type="molecule type" value="Genomic_DNA"/>
</dbReference>
<dbReference type="Pfam" id="PF02204">
    <property type="entry name" value="VPS9"/>
    <property type="match status" value="2"/>
</dbReference>
<evidence type="ECO:0000256" key="3">
    <source>
        <dbReference type="ARBA" id="ARBA00022583"/>
    </source>
</evidence>
<feature type="compositionally biased region" description="Basic and acidic residues" evidence="6">
    <location>
        <begin position="658"/>
        <end position="676"/>
    </location>
</feature>
<comment type="subcellular location">
    <subcellularLocation>
        <location evidence="1">Membrane</location>
        <topology evidence="1">Peripheral membrane protein</topology>
    </subcellularLocation>
</comment>
<feature type="region of interest" description="Disordered" evidence="6">
    <location>
        <begin position="910"/>
        <end position="943"/>
    </location>
</feature>
<dbReference type="Gene3D" id="1.10.506.10">
    <property type="entry name" value="GTPase Activation - p120gap, domain 1"/>
    <property type="match status" value="1"/>
</dbReference>
<feature type="region of interest" description="Disordered" evidence="6">
    <location>
        <begin position="455"/>
        <end position="474"/>
    </location>
</feature>
<feature type="region of interest" description="Disordered" evidence="6">
    <location>
        <begin position="1040"/>
        <end position="1076"/>
    </location>
</feature>
<evidence type="ECO:0000259" key="8">
    <source>
        <dbReference type="PROSITE" id="PS50018"/>
    </source>
</evidence>
<dbReference type="PROSITE" id="PS51205">
    <property type="entry name" value="VPS9"/>
    <property type="match status" value="1"/>
</dbReference>
<feature type="compositionally biased region" description="Polar residues" evidence="6">
    <location>
        <begin position="607"/>
        <end position="618"/>
    </location>
</feature>
<feature type="compositionally biased region" description="Polar residues" evidence="6">
    <location>
        <begin position="626"/>
        <end position="655"/>
    </location>
</feature>
<feature type="region of interest" description="Disordered" evidence="6">
    <location>
        <begin position="568"/>
        <end position="687"/>
    </location>
</feature>
<dbReference type="GO" id="GO:0005085">
    <property type="term" value="F:guanyl-nucleotide exchange factor activity"/>
    <property type="evidence" value="ECO:0007669"/>
    <property type="project" value="UniProtKB-KW"/>
</dbReference>
<evidence type="ECO:0000256" key="1">
    <source>
        <dbReference type="ARBA" id="ARBA00004170"/>
    </source>
</evidence>
<keyword evidence="7" id="KW-1133">Transmembrane helix</keyword>
<dbReference type="PANTHER" id="PTHR23101:SF25">
    <property type="entry name" value="GTPASE-ACTIVATING PROTEIN AND VPS9 DOMAIN-CONTAINING PROTEIN 1"/>
    <property type="match status" value="1"/>
</dbReference>
<dbReference type="GO" id="GO:0030139">
    <property type="term" value="C:endocytic vesicle"/>
    <property type="evidence" value="ECO:0007669"/>
    <property type="project" value="TreeGrafter"/>
</dbReference>
<dbReference type="Gene3D" id="1.20.1050.80">
    <property type="entry name" value="VPS9 domain"/>
    <property type="match status" value="1"/>
</dbReference>
<dbReference type="InterPro" id="IPR041545">
    <property type="entry name" value="DUF5601"/>
</dbReference>
<proteinExistence type="inferred from homology"/>